<reference evidence="1 2" key="1">
    <citation type="submission" date="2019-07" db="EMBL/GenBank/DDBJ databases">
        <title>Whole genome shotgun sequence of Swaminathania salitolerans NBRC 104436.</title>
        <authorList>
            <person name="Hosoyama A."/>
            <person name="Uohara A."/>
            <person name="Ohji S."/>
            <person name="Ichikawa N."/>
        </authorList>
    </citation>
    <scope>NUCLEOTIDE SEQUENCE [LARGE SCALE GENOMIC DNA]</scope>
    <source>
        <strain evidence="1 2">NBRC 104436</strain>
    </source>
</reference>
<dbReference type="Proteomes" id="UP000321405">
    <property type="component" value="Unassembled WGS sequence"/>
</dbReference>
<comment type="caution">
    <text evidence="1">The sequence shown here is derived from an EMBL/GenBank/DDBJ whole genome shotgun (WGS) entry which is preliminary data.</text>
</comment>
<sequence>MAFVSERFDCAGTFVFFGETPIPLGRGGGDMQSCNVSTALSIDPGFADPGGRAFIDCFSHQPSVVSDMEGCGSSHGGRWDDCGRIQVFFRFGAGFARIGGSRIRGEPGSWCRTGRAQDETGRQDAGIVVGRYVFRGNCGTLFRSGHPAFCCIPDLDAEAA</sequence>
<name>A0A511BKH7_9PROT</name>
<gene>
    <name evidence="1" type="ORF">SSA02_00320</name>
</gene>
<dbReference type="AlphaFoldDB" id="A0A511BKH7"/>
<evidence type="ECO:0000313" key="2">
    <source>
        <dbReference type="Proteomes" id="UP000321405"/>
    </source>
</evidence>
<dbReference type="EMBL" id="BJVC01000001">
    <property type="protein sequence ID" value="GEL00869.1"/>
    <property type="molecule type" value="Genomic_DNA"/>
</dbReference>
<organism evidence="1 2">
    <name type="scientific">Swaminathania salitolerans</name>
    <dbReference type="NCBI Taxonomy" id="182838"/>
    <lineage>
        <taxon>Bacteria</taxon>
        <taxon>Pseudomonadati</taxon>
        <taxon>Pseudomonadota</taxon>
        <taxon>Alphaproteobacteria</taxon>
        <taxon>Acetobacterales</taxon>
        <taxon>Acetobacteraceae</taxon>
        <taxon>Swaminathania</taxon>
    </lineage>
</organism>
<keyword evidence="2" id="KW-1185">Reference proteome</keyword>
<protein>
    <submittedName>
        <fullName evidence="1">Uncharacterized protein</fullName>
    </submittedName>
</protein>
<accession>A0A511BKH7</accession>
<proteinExistence type="predicted"/>
<evidence type="ECO:0000313" key="1">
    <source>
        <dbReference type="EMBL" id="GEL00869.1"/>
    </source>
</evidence>